<comment type="caution">
    <text evidence="2">The sequence shown here is derived from an EMBL/GenBank/DDBJ whole genome shotgun (WGS) entry which is preliminary data.</text>
</comment>
<evidence type="ECO:0000313" key="3">
    <source>
        <dbReference type="Proteomes" id="UP000186955"/>
    </source>
</evidence>
<gene>
    <name evidence="2" type="ORF">PENSUB_6243</name>
</gene>
<reference evidence="2 3" key="1">
    <citation type="submission" date="2016-10" db="EMBL/GenBank/DDBJ databases">
        <title>Genome sequence of the ascomycete fungus Penicillium subrubescens.</title>
        <authorList>
            <person name="De Vries R.P."/>
            <person name="Peng M."/>
            <person name="Dilokpimol A."/>
            <person name="Hilden K."/>
            <person name="Makela M.R."/>
            <person name="Grigoriev I."/>
            <person name="Riley R."/>
            <person name="Granchi Z."/>
        </authorList>
    </citation>
    <scope>NUCLEOTIDE SEQUENCE [LARGE SCALE GENOMIC DNA]</scope>
    <source>
        <strain evidence="2 3">CBS 132785</strain>
    </source>
</reference>
<keyword evidence="3" id="KW-1185">Reference proteome</keyword>
<evidence type="ECO:0000313" key="2">
    <source>
        <dbReference type="EMBL" id="OKP06253.1"/>
    </source>
</evidence>
<sequence length="63" mass="7183">MLVPCPVLREAKARQTRGVLRDRVDRKGPVLKRERKSPWSVEKDENATGEQVSSQCPSMDVDF</sequence>
<feature type="region of interest" description="Disordered" evidence="1">
    <location>
        <begin position="24"/>
        <end position="63"/>
    </location>
</feature>
<dbReference type="AlphaFoldDB" id="A0A1Q5U198"/>
<dbReference type="EMBL" id="MNBE01000598">
    <property type="protein sequence ID" value="OKP06253.1"/>
    <property type="molecule type" value="Genomic_DNA"/>
</dbReference>
<name>A0A1Q5U198_9EURO</name>
<organism evidence="2 3">
    <name type="scientific">Penicillium subrubescens</name>
    <dbReference type="NCBI Taxonomy" id="1316194"/>
    <lineage>
        <taxon>Eukaryota</taxon>
        <taxon>Fungi</taxon>
        <taxon>Dikarya</taxon>
        <taxon>Ascomycota</taxon>
        <taxon>Pezizomycotina</taxon>
        <taxon>Eurotiomycetes</taxon>
        <taxon>Eurotiomycetidae</taxon>
        <taxon>Eurotiales</taxon>
        <taxon>Aspergillaceae</taxon>
        <taxon>Penicillium</taxon>
    </lineage>
</organism>
<feature type="compositionally biased region" description="Polar residues" evidence="1">
    <location>
        <begin position="48"/>
        <end position="57"/>
    </location>
</feature>
<accession>A0A1Q5U198</accession>
<dbReference type="Proteomes" id="UP000186955">
    <property type="component" value="Unassembled WGS sequence"/>
</dbReference>
<proteinExistence type="predicted"/>
<evidence type="ECO:0000256" key="1">
    <source>
        <dbReference type="SAM" id="MobiDB-lite"/>
    </source>
</evidence>
<protein>
    <submittedName>
        <fullName evidence="2">Uncharacterized protein</fullName>
    </submittedName>
</protein>